<feature type="transmembrane region" description="Helical" evidence="1">
    <location>
        <begin position="127"/>
        <end position="145"/>
    </location>
</feature>
<evidence type="ECO:0000259" key="2">
    <source>
        <dbReference type="Pfam" id="PF02470"/>
    </source>
</evidence>
<reference evidence="3" key="1">
    <citation type="submission" date="2020-06" db="EMBL/GenBank/DDBJ databases">
        <title>WGS assembly of Ceratodon purpureus strain R40.</title>
        <authorList>
            <person name="Carey S.B."/>
            <person name="Jenkins J."/>
            <person name="Shu S."/>
            <person name="Lovell J.T."/>
            <person name="Sreedasyam A."/>
            <person name="Maumus F."/>
            <person name="Tiley G.P."/>
            <person name="Fernandez-Pozo N."/>
            <person name="Barry K."/>
            <person name="Chen C."/>
            <person name="Wang M."/>
            <person name="Lipzen A."/>
            <person name="Daum C."/>
            <person name="Saski C.A."/>
            <person name="Payton A.C."/>
            <person name="Mcbreen J.C."/>
            <person name="Conrad R.E."/>
            <person name="Kollar L.M."/>
            <person name="Olsson S."/>
            <person name="Huttunen S."/>
            <person name="Landis J.B."/>
            <person name="Wickett N.J."/>
            <person name="Johnson M.G."/>
            <person name="Rensing S.A."/>
            <person name="Grimwood J."/>
            <person name="Schmutz J."/>
            <person name="Mcdaniel S.F."/>
        </authorList>
    </citation>
    <scope>NUCLEOTIDE SEQUENCE</scope>
    <source>
        <strain evidence="3">R40</strain>
    </source>
</reference>
<accession>A0A8T0IAD9</accession>
<dbReference type="InterPro" id="IPR003399">
    <property type="entry name" value="Mce/MlaD"/>
</dbReference>
<evidence type="ECO:0000313" key="4">
    <source>
        <dbReference type="Proteomes" id="UP000822688"/>
    </source>
</evidence>
<comment type="caution">
    <text evidence="3">The sequence shown here is derived from an EMBL/GenBank/DDBJ whole genome shotgun (WGS) entry which is preliminary data.</text>
</comment>
<protein>
    <recommendedName>
        <fullName evidence="2">Mce/MlaD domain-containing protein</fullName>
    </recommendedName>
</protein>
<name>A0A8T0IAD9_CERPU</name>
<dbReference type="Proteomes" id="UP000822688">
    <property type="component" value="Chromosome 4"/>
</dbReference>
<keyword evidence="4" id="KW-1185">Reference proteome</keyword>
<keyword evidence="1" id="KW-0812">Transmembrane</keyword>
<dbReference type="OrthoDB" id="1924069at2759"/>
<dbReference type="GO" id="GO:0005319">
    <property type="term" value="F:lipid transporter activity"/>
    <property type="evidence" value="ECO:0007669"/>
    <property type="project" value="TreeGrafter"/>
</dbReference>
<organism evidence="3 4">
    <name type="scientific">Ceratodon purpureus</name>
    <name type="common">Fire moss</name>
    <name type="synonym">Dicranum purpureum</name>
    <dbReference type="NCBI Taxonomy" id="3225"/>
    <lineage>
        <taxon>Eukaryota</taxon>
        <taxon>Viridiplantae</taxon>
        <taxon>Streptophyta</taxon>
        <taxon>Embryophyta</taxon>
        <taxon>Bryophyta</taxon>
        <taxon>Bryophytina</taxon>
        <taxon>Bryopsida</taxon>
        <taxon>Dicranidae</taxon>
        <taxon>Pseudoditrichales</taxon>
        <taxon>Ditrichaceae</taxon>
        <taxon>Ceratodon</taxon>
    </lineage>
</organism>
<dbReference type="InterPro" id="IPR039342">
    <property type="entry name" value="TGD2-like"/>
</dbReference>
<feature type="domain" description="Mce/MlaD" evidence="2">
    <location>
        <begin position="156"/>
        <end position="231"/>
    </location>
</feature>
<dbReference type="GO" id="GO:0005543">
    <property type="term" value="F:phospholipid binding"/>
    <property type="evidence" value="ECO:0007669"/>
    <property type="project" value="TreeGrafter"/>
</dbReference>
<dbReference type="PANTHER" id="PTHR34675">
    <property type="entry name" value="PROTEIN TRIGALACTOSYLDIACYLGLYCEROL 2, CHLOROPLASTIC"/>
    <property type="match status" value="1"/>
</dbReference>
<gene>
    <name evidence="3" type="ORF">KC19_4G138800</name>
</gene>
<dbReference type="EMBL" id="CM026424">
    <property type="protein sequence ID" value="KAG0579965.1"/>
    <property type="molecule type" value="Genomic_DNA"/>
</dbReference>
<proteinExistence type="predicted"/>
<dbReference type="AlphaFoldDB" id="A0A8T0IAD9"/>
<keyword evidence="1" id="KW-1133">Transmembrane helix</keyword>
<dbReference type="Pfam" id="PF02470">
    <property type="entry name" value="MlaD"/>
    <property type="match status" value="1"/>
</dbReference>
<dbReference type="PANTHER" id="PTHR34675:SF1">
    <property type="entry name" value="PROTEIN TRIGALACTOSYLDIACYLGLYCEROL 2, CHLOROPLASTIC"/>
    <property type="match status" value="1"/>
</dbReference>
<dbReference type="GO" id="GO:0009706">
    <property type="term" value="C:chloroplast inner membrane"/>
    <property type="evidence" value="ECO:0007669"/>
    <property type="project" value="TreeGrafter"/>
</dbReference>
<sequence length="411" mass="43860">MATAVGMDVGVTLSCGLHSCANSSGVGGILAASRMRFCSGFMGPRLGMKQGLGQGRGNGKFVYELVSSGQNGSIRANVTNSSSDQTSPKEQSVGAKIVSFPGVVWRRVLGPLGNFGFGKRSVWEGGVGLFVISGAVLLAITLVWVKGTQIRAKTRKYEAIFEFQQAQGITVGTPVRIRGVDVGNVIQVRPSLERIDVVVELSDAGIVVPRNALVEVNQSGLISETLIDVTPRLPLPKPTVGPLDPYCASEGLIVCDRERIKGEQGVSLDELVGICTKMARQMDALGVDRVADMAERLSEAVQDARPLLLKVQAMASDVEPLLKEVRAGGLLKDFEKLTKVAAEAGRDFSKLNKEVLTSDNTELLRDSVSTLTKTLKHVESISKDVSGVTGDAKTRNNLKQLIESLSRLVTD</sequence>
<keyword evidence="1" id="KW-0472">Membrane</keyword>
<evidence type="ECO:0000313" key="3">
    <source>
        <dbReference type="EMBL" id="KAG0579965.1"/>
    </source>
</evidence>
<evidence type="ECO:0000256" key="1">
    <source>
        <dbReference type="SAM" id="Phobius"/>
    </source>
</evidence>